<evidence type="ECO:0000313" key="2">
    <source>
        <dbReference type="Proteomes" id="UP000182412"/>
    </source>
</evidence>
<dbReference type="RefSeq" id="WP_074573370.1">
    <property type="nucleotide sequence ID" value="NZ_FNJQ01000040.1"/>
</dbReference>
<dbReference type="CDD" id="cd11613">
    <property type="entry name" value="SAF_AH_GD"/>
    <property type="match status" value="1"/>
</dbReference>
<gene>
    <name evidence="1" type="ORF">SAMN05216366_14014</name>
</gene>
<dbReference type="AlphaFoldDB" id="A0A1H0UWV0"/>
<dbReference type="Gene3D" id="2.30.130.110">
    <property type="match status" value="1"/>
</dbReference>
<proteinExistence type="predicted"/>
<dbReference type="PANTHER" id="PTHR30536">
    <property type="entry name" value="ALTRONATE/GALACTARATE DEHYDRATASE"/>
    <property type="match status" value="1"/>
</dbReference>
<dbReference type="EMBL" id="FNJQ01000040">
    <property type="protein sequence ID" value="SDP70732.1"/>
    <property type="molecule type" value="Genomic_DNA"/>
</dbReference>
<reference evidence="1 2" key="1">
    <citation type="submission" date="2016-10" db="EMBL/GenBank/DDBJ databases">
        <authorList>
            <person name="de Groot N.N."/>
        </authorList>
    </citation>
    <scope>NUCLEOTIDE SEQUENCE [LARGE SCALE GENOMIC DNA]</scope>
    <source>
        <strain evidence="1 2">S137</strain>
    </source>
</reference>
<sequence>MEKKAILLDEKDNVATCTSEAQPEDMVICHGGGSAQVKAVETIPIWHKIALKLIAKGEMVYKYGEIIGETLQDIPQGGWVSHENIRSIPRDYASEYAMGKEDK</sequence>
<organism evidence="1 2">
    <name type="scientific">Selenomonas ruminantium</name>
    <dbReference type="NCBI Taxonomy" id="971"/>
    <lineage>
        <taxon>Bacteria</taxon>
        <taxon>Bacillati</taxon>
        <taxon>Bacillota</taxon>
        <taxon>Negativicutes</taxon>
        <taxon>Selenomonadales</taxon>
        <taxon>Selenomonadaceae</taxon>
        <taxon>Selenomonas</taxon>
    </lineage>
</organism>
<protein>
    <submittedName>
        <fullName evidence="1">Altronate dehydratase small subunit</fullName>
    </submittedName>
</protein>
<dbReference type="InterPro" id="IPR052172">
    <property type="entry name" value="UxaA_altronate/galactarate_dh"/>
</dbReference>
<dbReference type="Proteomes" id="UP000182412">
    <property type="component" value="Unassembled WGS sequence"/>
</dbReference>
<evidence type="ECO:0000313" key="1">
    <source>
        <dbReference type="EMBL" id="SDP70732.1"/>
    </source>
</evidence>
<dbReference type="PANTHER" id="PTHR30536:SF5">
    <property type="entry name" value="ALTRONATE DEHYDRATASE"/>
    <property type="match status" value="1"/>
</dbReference>
<dbReference type="InterPro" id="IPR044144">
    <property type="entry name" value="SAF_UxaA/GarD"/>
</dbReference>
<name>A0A1H0UWV0_SELRU</name>
<dbReference type="OrthoDB" id="9804574at2"/>
<dbReference type="GO" id="GO:0019698">
    <property type="term" value="P:D-galacturonate catabolic process"/>
    <property type="evidence" value="ECO:0007669"/>
    <property type="project" value="TreeGrafter"/>
</dbReference>
<accession>A0A1H0UWV0</accession>